<evidence type="ECO:0000313" key="1">
    <source>
        <dbReference type="EMBL" id="RIB01013.1"/>
    </source>
</evidence>
<dbReference type="OrthoDB" id="2309907at2759"/>
<organism evidence="1 2">
    <name type="scientific">Gigaspora rosea</name>
    <dbReference type="NCBI Taxonomy" id="44941"/>
    <lineage>
        <taxon>Eukaryota</taxon>
        <taxon>Fungi</taxon>
        <taxon>Fungi incertae sedis</taxon>
        <taxon>Mucoromycota</taxon>
        <taxon>Glomeromycotina</taxon>
        <taxon>Glomeromycetes</taxon>
        <taxon>Diversisporales</taxon>
        <taxon>Gigasporaceae</taxon>
        <taxon>Gigaspora</taxon>
    </lineage>
</organism>
<comment type="caution">
    <text evidence="1">The sequence shown here is derived from an EMBL/GenBank/DDBJ whole genome shotgun (WGS) entry which is preliminary data.</text>
</comment>
<gene>
    <name evidence="1" type="ORF">C2G38_2232116</name>
</gene>
<name>A0A397U0T6_9GLOM</name>
<protein>
    <submittedName>
        <fullName evidence="1">Uncharacterized protein</fullName>
    </submittedName>
</protein>
<proteinExistence type="predicted"/>
<dbReference type="AlphaFoldDB" id="A0A397U0T6"/>
<evidence type="ECO:0000313" key="2">
    <source>
        <dbReference type="Proteomes" id="UP000266673"/>
    </source>
</evidence>
<keyword evidence="2" id="KW-1185">Reference proteome</keyword>
<dbReference type="Proteomes" id="UP000266673">
    <property type="component" value="Unassembled WGS sequence"/>
</dbReference>
<dbReference type="EMBL" id="QKWP01003385">
    <property type="protein sequence ID" value="RIB01013.1"/>
    <property type="molecule type" value="Genomic_DNA"/>
</dbReference>
<reference evidence="1 2" key="1">
    <citation type="submission" date="2018-06" db="EMBL/GenBank/DDBJ databases">
        <title>Comparative genomics reveals the genomic features of Rhizophagus irregularis, R. cerebriforme, R. diaphanum and Gigaspora rosea, and their symbiotic lifestyle signature.</title>
        <authorList>
            <person name="Morin E."/>
            <person name="San Clemente H."/>
            <person name="Chen E.C.H."/>
            <person name="De La Providencia I."/>
            <person name="Hainaut M."/>
            <person name="Kuo A."/>
            <person name="Kohler A."/>
            <person name="Murat C."/>
            <person name="Tang N."/>
            <person name="Roy S."/>
            <person name="Loubradou J."/>
            <person name="Henrissat B."/>
            <person name="Grigoriev I.V."/>
            <person name="Corradi N."/>
            <person name="Roux C."/>
            <person name="Martin F.M."/>
        </authorList>
    </citation>
    <scope>NUCLEOTIDE SEQUENCE [LARGE SCALE GENOMIC DNA]</scope>
    <source>
        <strain evidence="1 2">DAOM 194757</strain>
    </source>
</reference>
<accession>A0A397U0T6</accession>
<sequence>MQNLFKDVPEANKEANKEGTKQILVCYKSGRLYFEAIFKQDILKTEPCITYGHGAQNITYHIFAKLEKIKKKQEKKSNRIVIYEEITHSELLDSEFLFSIQISNTENHKVQVR</sequence>